<organism evidence="6 7">
    <name type="scientific">Thalassiosira oceanica</name>
    <name type="common">Marine diatom</name>
    <dbReference type="NCBI Taxonomy" id="159749"/>
    <lineage>
        <taxon>Eukaryota</taxon>
        <taxon>Sar</taxon>
        <taxon>Stramenopiles</taxon>
        <taxon>Ochrophyta</taxon>
        <taxon>Bacillariophyta</taxon>
        <taxon>Coscinodiscophyceae</taxon>
        <taxon>Thalassiosirophycidae</taxon>
        <taxon>Thalassiosirales</taxon>
        <taxon>Thalassiosiraceae</taxon>
        <taxon>Thalassiosira</taxon>
    </lineage>
</organism>
<reference evidence="6 7" key="1">
    <citation type="journal article" date="2012" name="Genome Biol.">
        <title>Genome and low-iron response of an oceanic diatom adapted to chronic iron limitation.</title>
        <authorList>
            <person name="Lommer M."/>
            <person name="Specht M."/>
            <person name="Roy A.S."/>
            <person name="Kraemer L."/>
            <person name="Andreson R."/>
            <person name="Gutowska M.A."/>
            <person name="Wolf J."/>
            <person name="Bergner S.V."/>
            <person name="Schilhabel M.B."/>
            <person name="Klostermeier U.C."/>
            <person name="Beiko R.G."/>
            <person name="Rosenstiel P."/>
            <person name="Hippler M."/>
            <person name="Laroche J."/>
        </authorList>
    </citation>
    <scope>NUCLEOTIDE SEQUENCE [LARGE SCALE GENOMIC DNA]</scope>
    <source>
        <strain evidence="6 7">CCMP1005</strain>
    </source>
</reference>
<evidence type="ECO:0000256" key="2">
    <source>
        <dbReference type="ARBA" id="ARBA00022833"/>
    </source>
</evidence>
<keyword evidence="1 3" id="KW-0479">Metal-binding</keyword>
<feature type="compositionally biased region" description="Acidic residues" evidence="4">
    <location>
        <begin position="378"/>
        <end position="388"/>
    </location>
</feature>
<protein>
    <recommendedName>
        <fullName evidence="5">LIM zinc-binding domain-containing protein</fullName>
    </recommendedName>
</protein>
<feature type="compositionally biased region" description="Basic and acidic residues" evidence="4">
    <location>
        <begin position="389"/>
        <end position="412"/>
    </location>
</feature>
<feature type="region of interest" description="Disordered" evidence="4">
    <location>
        <begin position="319"/>
        <end position="356"/>
    </location>
</feature>
<sequence length="1441" mass="157517">MLNGVNKRGETVETAPNSHHAEVASILARRRQDGLSNSFSASSNSITSAGGSRKKGRQSNPLSSSLNSSFGLKAQNSSPAEADTSDKCSHGDRSNLISGAVPASPGTTVSDDSLQNSPIRNARNTRRGRSQQPQPRSGTNEQVTTQNHRSLSPNHYRSNPNHNFSLNASGSSMEHSQFSMPMKDPASVNSNVGQDNIRQHKQGKGFSPLAVLRRSIGNTKAAKEDGYPAGATICQETLALSSQDSFAASPKPRRKLLKNLKSKLQKKKPNSSDPGLNNGIAQGNELQEKFDNDTLDNHIQTEHSLSPTGTITMGCLRRRSSDNSVSSPNALNRKTSPPVEPSFTNSSLMEDNDVDPWAPTMNMSLLVKTGQLDRIESESEEESDEDRDTDEKRTAIVSDQKPRRDDGFKGGAEDDDFFNQVANSYLASMKQWENSQQNQSLTQHFRRKNSRDLASAAKMKSVGSPANGVDELDRSLSNDDSSRLSHASETPSSPRPTKEVYGELAEQAKGGRINVAALKSKRFGREEGSVGSDKKSRRLRIGRSLSLVRRGRSRARSESVQRAQPTIVSEASATGVSTDGVVRVSPTEPARPAITDTKEVRRARSRENRRTRSMSRGMGISRLLRSRSEKSPEKRSRTHSVPVQPRPLRRESDGGEMWNDSESSIFIDSTASMVDNTSIGRRGDVNGRPKKCLVCRQRITDSPINHMGFYFHGGCFHCASCRKDLSDVDDLEMHGVQIISNARGSVVQCGECARSMVISRENGAVDSSPVIMASQHSSLSQSPGILPPPPPYKRDSESAATSELGGASISLASTSISAQQVIDKLAERAVVKLSLAIGDNSRVKEHLSTVSFNLPDKEFVHQNESTVAYELVEKESGVNFSSTQKQAISLPKLESDEDGVVSRMLDVDLRLSGEYSYPRPVCTGPAMLSIEAFQSNTISNDTVRKVLRQSWSYEENNLVHKFTFKVPFEKEYISWQIDEGDELDMTQAQLEANIEHTAASATIEESDKEAIDASDESTEIDQGVASVERHASDVQKEVASPRDDGSMPSTIFANRKPSQDNSTVVSSTTGLYEHTSSLVHKTRQVALRDPDRDENDNFSELLSVASAVDSIVALPSITYITVYKKHSDVEVGLSLIEKNGSTVVAEVSKSGLFAKSKLCEGCEILAINGSCVRGPRSVIRMMKDFEGDVVLMVSDSPSPPGAKFVVRRHKVSNSIDWATNSSEMAFQSIDGLVRFESISPDGIFADSSIVKGDICMSIDGVPAANTKVAQRALNRSQSLQGTVAVLYFSLPNFWRSVVQLTINEKYNRYWKDDTECTLYLDGEEESAPVGLVFDMRSGLCRVDGDDVHGVDLSHTNTIIKRVMSLLGETMRAYKKDPKDKLRDSSRSLSVSPSGKLKNRSDVYRRALIKLDEMRENGAISAKDYDAGKHALAEVAIQAAKS</sequence>
<feature type="region of interest" description="Disordered" evidence="4">
    <location>
        <begin position="372"/>
        <end position="415"/>
    </location>
</feature>
<feature type="compositionally biased region" description="Basic and acidic residues" evidence="4">
    <location>
        <begin position="1027"/>
        <end position="1045"/>
    </location>
</feature>
<dbReference type="InterPro" id="IPR001781">
    <property type="entry name" value="Znf_LIM"/>
</dbReference>
<feature type="compositionally biased region" description="Basic and acidic residues" evidence="4">
    <location>
        <begin position="626"/>
        <end position="635"/>
    </location>
</feature>
<feature type="region of interest" description="Disordered" evidence="4">
    <location>
        <begin position="261"/>
        <end position="281"/>
    </location>
</feature>
<feature type="domain" description="LIM zinc-binding" evidence="5">
    <location>
        <begin position="690"/>
        <end position="759"/>
    </location>
</feature>
<feature type="compositionally biased region" description="Basic and acidic residues" evidence="4">
    <location>
        <begin position="471"/>
        <end position="483"/>
    </location>
</feature>
<evidence type="ECO:0000313" key="7">
    <source>
        <dbReference type="Proteomes" id="UP000266841"/>
    </source>
</evidence>
<evidence type="ECO:0000256" key="1">
    <source>
        <dbReference type="ARBA" id="ARBA00022723"/>
    </source>
</evidence>
<evidence type="ECO:0000259" key="5">
    <source>
        <dbReference type="PROSITE" id="PS50023"/>
    </source>
</evidence>
<dbReference type="PROSITE" id="PS50023">
    <property type="entry name" value="LIM_DOMAIN_2"/>
    <property type="match status" value="1"/>
</dbReference>
<evidence type="ECO:0000256" key="3">
    <source>
        <dbReference type="PROSITE-ProRule" id="PRU00125"/>
    </source>
</evidence>
<feature type="compositionally biased region" description="Low complexity" evidence="4">
    <location>
        <begin position="36"/>
        <end position="51"/>
    </location>
</feature>
<keyword evidence="2 3" id="KW-0862">Zinc</keyword>
<dbReference type="EMBL" id="AGNL01048536">
    <property type="protein sequence ID" value="EJK45414.1"/>
    <property type="molecule type" value="Genomic_DNA"/>
</dbReference>
<name>K0R2I9_THAOC</name>
<dbReference type="InterPro" id="IPR036034">
    <property type="entry name" value="PDZ_sf"/>
</dbReference>
<evidence type="ECO:0000313" key="6">
    <source>
        <dbReference type="EMBL" id="EJK45414.1"/>
    </source>
</evidence>
<keyword evidence="3" id="KW-0440">LIM domain</keyword>
<dbReference type="PROSITE" id="PS00478">
    <property type="entry name" value="LIM_DOMAIN_1"/>
    <property type="match status" value="1"/>
</dbReference>
<dbReference type="Gene3D" id="2.10.110.10">
    <property type="entry name" value="Cysteine Rich Protein"/>
    <property type="match status" value="1"/>
</dbReference>
<dbReference type="CDD" id="cd00136">
    <property type="entry name" value="PDZ_canonical"/>
    <property type="match status" value="1"/>
</dbReference>
<feature type="compositionally biased region" description="Low complexity" evidence="4">
    <location>
        <begin position="59"/>
        <end position="69"/>
    </location>
</feature>
<gene>
    <name evidence="6" type="ORF">THAOC_35972</name>
</gene>
<feature type="compositionally biased region" description="Basic and acidic residues" evidence="4">
    <location>
        <begin position="84"/>
        <end position="93"/>
    </location>
</feature>
<accession>K0R2I9</accession>
<dbReference type="Proteomes" id="UP000266841">
    <property type="component" value="Unassembled WGS sequence"/>
</dbReference>
<feature type="region of interest" description="Disordered" evidence="4">
    <location>
        <begin position="1376"/>
        <end position="1396"/>
    </location>
</feature>
<evidence type="ECO:0000256" key="4">
    <source>
        <dbReference type="SAM" id="MobiDB-lite"/>
    </source>
</evidence>
<dbReference type="GO" id="GO:0046872">
    <property type="term" value="F:metal ion binding"/>
    <property type="evidence" value="ECO:0007669"/>
    <property type="project" value="UniProtKB-KW"/>
</dbReference>
<dbReference type="Gene3D" id="2.30.42.10">
    <property type="match status" value="1"/>
</dbReference>
<feature type="region of interest" description="Disordered" evidence="4">
    <location>
        <begin position="1"/>
        <end position="193"/>
    </location>
</feature>
<feature type="compositionally biased region" description="Acidic residues" evidence="4">
    <location>
        <begin position="1004"/>
        <end position="1019"/>
    </location>
</feature>
<feature type="region of interest" description="Disordered" evidence="4">
    <location>
        <begin position="433"/>
        <end position="500"/>
    </location>
</feature>
<feature type="region of interest" description="Disordered" evidence="4">
    <location>
        <begin position="776"/>
        <end position="800"/>
    </location>
</feature>
<dbReference type="SMART" id="SM00132">
    <property type="entry name" value="LIM"/>
    <property type="match status" value="1"/>
</dbReference>
<feature type="compositionally biased region" description="Polar residues" evidence="4">
    <location>
        <begin position="105"/>
        <end position="119"/>
    </location>
</feature>
<comment type="caution">
    <text evidence="6">The sequence shown here is derived from an EMBL/GenBank/DDBJ whole genome shotgun (WGS) entry which is preliminary data.</text>
</comment>
<proteinExistence type="predicted"/>
<feature type="compositionally biased region" description="Polar residues" evidence="4">
    <location>
        <begin position="139"/>
        <end position="179"/>
    </location>
</feature>
<feature type="region of interest" description="Disordered" evidence="4">
    <location>
        <begin position="592"/>
        <end position="660"/>
    </location>
</feature>
<feature type="compositionally biased region" description="Polar residues" evidence="4">
    <location>
        <begin position="322"/>
        <end position="335"/>
    </location>
</feature>
<dbReference type="SUPFAM" id="SSF50156">
    <property type="entry name" value="PDZ domain-like"/>
    <property type="match status" value="1"/>
</dbReference>
<feature type="compositionally biased region" description="Basic and acidic residues" evidence="4">
    <location>
        <begin position="1376"/>
        <end position="1385"/>
    </location>
</feature>
<feature type="region of interest" description="Disordered" evidence="4">
    <location>
        <begin position="1003"/>
        <end position="1065"/>
    </location>
</feature>
<dbReference type="CDD" id="cd08368">
    <property type="entry name" value="LIM"/>
    <property type="match status" value="1"/>
</dbReference>
<keyword evidence="7" id="KW-1185">Reference proteome</keyword>
<feature type="compositionally biased region" description="Polar residues" evidence="4">
    <location>
        <begin position="433"/>
        <end position="443"/>
    </location>
</feature>
<feature type="compositionally biased region" description="Basic and acidic residues" evidence="4">
    <location>
        <begin position="596"/>
        <end position="610"/>
    </location>
</feature>